<dbReference type="SUPFAM" id="SSF52833">
    <property type="entry name" value="Thioredoxin-like"/>
    <property type="match status" value="1"/>
</dbReference>
<accession>A0A6C0ICV2</accession>
<dbReference type="InterPro" id="IPR036249">
    <property type="entry name" value="Thioredoxin-like_sf"/>
</dbReference>
<feature type="domain" description="Thioredoxin" evidence="2">
    <location>
        <begin position="29"/>
        <end position="117"/>
    </location>
</feature>
<sequence>MSGILFLGNDDFQIRQGDQGMLLTLTYDSKGLTLVLFYSKECPYCDSLINKFKQLPNYVNGCQFAMVNVNRNMSVVERSKNTVAPITYVPDVIMYVNGMPYIRYDGPHDIQHIKEFIVSLYQKIQKTAFIESQGQGPTPPQEQGHGPPQGQGQSPQQVLASSPGIPKGAPQGEAIPAYTIGKPLCGDGKKEGVCYLNFHKAYVNAN</sequence>
<feature type="compositionally biased region" description="Low complexity" evidence="1">
    <location>
        <begin position="133"/>
        <end position="157"/>
    </location>
</feature>
<reference evidence="3" key="1">
    <citation type="journal article" date="2020" name="Nature">
        <title>Giant virus diversity and host interactions through global metagenomics.</title>
        <authorList>
            <person name="Schulz F."/>
            <person name="Roux S."/>
            <person name="Paez-Espino D."/>
            <person name="Jungbluth S."/>
            <person name="Walsh D.A."/>
            <person name="Denef V.J."/>
            <person name="McMahon K.D."/>
            <person name="Konstantinidis K.T."/>
            <person name="Eloe-Fadrosh E.A."/>
            <person name="Kyrpides N.C."/>
            <person name="Woyke T."/>
        </authorList>
    </citation>
    <scope>NUCLEOTIDE SEQUENCE</scope>
    <source>
        <strain evidence="3">GVMAG-M-3300023184-71</strain>
    </source>
</reference>
<evidence type="ECO:0000256" key="1">
    <source>
        <dbReference type="SAM" id="MobiDB-lite"/>
    </source>
</evidence>
<evidence type="ECO:0000259" key="2">
    <source>
        <dbReference type="Pfam" id="PF00085"/>
    </source>
</evidence>
<protein>
    <recommendedName>
        <fullName evidence="2">Thioredoxin domain-containing protein</fullName>
    </recommendedName>
</protein>
<proteinExistence type="predicted"/>
<dbReference type="AlphaFoldDB" id="A0A6C0ICV2"/>
<organism evidence="3">
    <name type="scientific">viral metagenome</name>
    <dbReference type="NCBI Taxonomy" id="1070528"/>
    <lineage>
        <taxon>unclassified sequences</taxon>
        <taxon>metagenomes</taxon>
        <taxon>organismal metagenomes</taxon>
    </lineage>
</organism>
<dbReference type="CDD" id="cd02947">
    <property type="entry name" value="TRX_family"/>
    <property type="match status" value="1"/>
</dbReference>
<dbReference type="EMBL" id="MN740156">
    <property type="protein sequence ID" value="QHT90589.1"/>
    <property type="molecule type" value="Genomic_DNA"/>
</dbReference>
<evidence type="ECO:0000313" key="3">
    <source>
        <dbReference type="EMBL" id="QHT90589.1"/>
    </source>
</evidence>
<feature type="region of interest" description="Disordered" evidence="1">
    <location>
        <begin position="132"/>
        <end position="172"/>
    </location>
</feature>
<name>A0A6C0ICV2_9ZZZZ</name>
<dbReference type="InterPro" id="IPR013766">
    <property type="entry name" value="Thioredoxin_domain"/>
</dbReference>
<dbReference type="Gene3D" id="3.40.30.10">
    <property type="entry name" value="Glutaredoxin"/>
    <property type="match status" value="1"/>
</dbReference>
<dbReference type="Pfam" id="PF00085">
    <property type="entry name" value="Thioredoxin"/>
    <property type="match status" value="1"/>
</dbReference>